<protein>
    <recommendedName>
        <fullName evidence="3">TRAM domain-containing protein</fullName>
    </recommendedName>
</protein>
<reference evidence="4 5" key="2">
    <citation type="submission" date="2019-04" db="EMBL/GenBank/DDBJ databases">
        <authorList>
            <person name="Yang S."/>
            <person name="Wei W."/>
        </authorList>
    </citation>
    <scope>NUCLEOTIDE SEQUENCE [LARGE SCALE GENOMIC DNA]</scope>
    <source>
        <strain evidence="5">ZP60</strain>
    </source>
</reference>
<dbReference type="EMBL" id="CP039375">
    <property type="protein sequence ID" value="QCD66823.1"/>
    <property type="molecule type" value="Genomic_DNA"/>
</dbReference>
<dbReference type="RefSeq" id="WP_015763257.1">
    <property type="nucleotide sequence ID" value="NZ_CP039375.1"/>
</dbReference>
<dbReference type="InterPro" id="IPR012340">
    <property type="entry name" value="NA-bd_OB-fold"/>
</dbReference>
<keyword evidence="2" id="KW-0812">Transmembrane</keyword>
<feature type="domain" description="TRAM" evidence="3">
    <location>
        <begin position="53"/>
        <end position="119"/>
    </location>
</feature>
<evidence type="ECO:0000256" key="2">
    <source>
        <dbReference type="SAM" id="Phobius"/>
    </source>
</evidence>
<gene>
    <name evidence="4" type="ORF">E5139_14650</name>
</gene>
<accession>A0A4D6KMT7</accession>
<dbReference type="KEGG" id="halz:E5139_14650"/>
<dbReference type="AlphaFoldDB" id="A0A4D6KMT7"/>
<evidence type="ECO:0000259" key="3">
    <source>
        <dbReference type="PROSITE" id="PS50926"/>
    </source>
</evidence>
<dbReference type="Proteomes" id="UP000297053">
    <property type="component" value="Chromosome"/>
</dbReference>
<feature type="compositionally biased region" description="Basic and acidic residues" evidence="1">
    <location>
        <begin position="33"/>
        <end position="48"/>
    </location>
</feature>
<organism evidence="4 5">
    <name type="scientific">Halomicrobium mukohataei</name>
    <dbReference type="NCBI Taxonomy" id="57705"/>
    <lineage>
        <taxon>Archaea</taxon>
        <taxon>Methanobacteriati</taxon>
        <taxon>Methanobacteriota</taxon>
        <taxon>Stenosarchaea group</taxon>
        <taxon>Halobacteria</taxon>
        <taxon>Halobacteriales</taxon>
        <taxon>Haloarculaceae</taxon>
        <taxon>Halomicrobium</taxon>
    </lineage>
</organism>
<dbReference type="OMA" id="EFTEHHT"/>
<proteinExistence type="predicted"/>
<dbReference type="InterPro" id="IPR002792">
    <property type="entry name" value="TRAM_dom"/>
</dbReference>
<keyword evidence="2" id="KW-1133">Transmembrane helix</keyword>
<sequence>MNSLPVDGVAPLAIGGAAVLVLAFVAIWWRRRGSSDRRQSKKAHEAAQQRDPPVEIGETYEFGITDFSEHHSGETNAVGKVEGFVLFVEDIPDGLSEGDIIEAKVLSFNEGRTSADARFVERR</sequence>
<evidence type="ECO:0000313" key="4">
    <source>
        <dbReference type="EMBL" id="QCD66823.1"/>
    </source>
</evidence>
<dbReference type="Gene3D" id="2.40.50.140">
    <property type="entry name" value="Nucleic acid-binding proteins"/>
    <property type="match status" value="1"/>
</dbReference>
<dbReference type="PROSITE" id="PS50926">
    <property type="entry name" value="TRAM"/>
    <property type="match status" value="1"/>
</dbReference>
<feature type="region of interest" description="Disordered" evidence="1">
    <location>
        <begin position="32"/>
        <end position="56"/>
    </location>
</feature>
<evidence type="ECO:0000256" key="1">
    <source>
        <dbReference type="SAM" id="MobiDB-lite"/>
    </source>
</evidence>
<evidence type="ECO:0000313" key="5">
    <source>
        <dbReference type="Proteomes" id="UP000297053"/>
    </source>
</evidence>
<dbReference type="GeneID" id="42180204"/>
<reference evidence="4 5" key="1">
    <citation type="submission" date="2019-04" db="EMBL/GenBank/DDBJ databases">
        <title>Complete genome sequence of Arthrobacter sp. ZXY-2 associated with effective atrazine degradation and salt adaptation.</title>
        <authorList>
            <person name="Zhao X."/>
        </authorList>
    </citation>
    <scope>NUCLEOTIDE SEQUENCE [LARGE SCALE GENOMIC DNA]</scope>
    <source>
        <strain evidence="5">ZP60</strain>
    </source>
</reference>
<feature type="transmembrane region" description="Helical" evidence="2">
    <location>
        <begin position="12"/>
        <end position="29"/>
    </location>
</feature>
<keyword evidence="2" id="KW-0472">Membrane</keyword>
<name>A0A4D6KMT7_9EURY</name>